<dbReference type="InterPro" id="IPR036291">
    <property type="entry name" value="NAD(P)-bd_dom_sf"/>
</dbReference>
<reference evidence="4" key="1">
    <citation type="submission" date="2021-01" db="EMBL/GenBank/DDBJ databases">
        <authorList>
            <person name="Li R."/>
            <person name="Bekaert M."/>
        </authorList>
    </citation>
    <scope>NUCLEOTIDE SEQUENCE</scope>
    <source>
        <strain evidence="4">Farmed</strain>
    </source>
</reference>
<evidence type="ECO:0000256" key="2">
    <source>
        <dbReference type="SAM" id="Phobius"/>
    </source>
</evidence>
<evidence type="ECO:0000256" key="1">
    <source>
        <dbReference type="ARBA" id="ARBA00023002"/>
    </source>
</evidence>
<dbReference type="EMBL" id="CAHIKZ030004787">
    <property type="protein sequence ID" value="CAE1315515.1"/>
    <property type="molecule type" value="Genomic_DNA"/>
</dbReference>
<dbReference type="GO" id="GO:0052851">
    <property type="term" value="F:ferric-chelate reductase (NADPH) activity"/>
    <property type="evidence" value="ECO:0007669"/>
    <property type="project" value="TreeGrafter"/>
</dbReference>
<organism evidence="4 5">
    <name type="scientific">Acanthosepion pharaonis</name>
    <name type="common">Pharaoh cuttlefish</name>
    <name type="synonym">Sepia pharaonis</name>
    <dbReference type="NCBI Taxonomy" id="158019"/>
    <lineage>
        <taxon>Eukaryota</taxon>
        <taxon>Metazoa</taxon>
        <taxon>Spiralia</taxon>
        <taxon>Lophotrochozoa</taxon>
        <taxon>Mollusca</taxon>
        <taxon>Cephalopoda</taxon>
        <taxon>Coleoidea</taxon>
        <taxon>Decapodiformes</taxon>
        <taxon>Sepiida</taxon>
        <taxon>Sepiina</taxon>
        <taxon>Sepiidae</taxon>
        <taxon>Acanthosepion</taxon>
    </lineage>
</organism>
<dbReference type="AlphaFoldDB" id="A0A812E217"/>
<dbReference type="GO" id="GO:0015677">
    <property type="term" value="P:copper ion import"/>
    <property type="evidence" value="ECO:0007669"/>
    <property type="project" value="TreeGrafter"/>
</dbReference>
<dbReference type="OrthoDB" id="550646at2759"/>
<evidence type="ECO:0000259" key="3">
    <source>
        <dbReference type="Pfam" id="PF03807"/>
    </source>
</evidence>
<dbReference type="EC" id="1.16.1.-" evidence="4"/>
<dbReference type="PANTHER" id="PTHR14239:SF0">
    <property type="entry name" value="F420-DEPENDENT NADP REDUCTASE"/>
    <property type="match status" value="1"/>
</dbReference>
<accession>A0A812E217</accession>
<dbReference type="Pfam" id="PF03807">
    <property type="entry name" value="F420_oxidored"/>
    <property type="match status" value="1"/>
</dbReference>
<keyword evidence="2" id="KW-0472">Membrane</keyword>
<dbReference type="PANTHER" id="PTHR14239">
    <property type="entry name" value="DUDULIN-RELATED"/>
    <property type="match status" value="1"/>
</dbReference>
<feature type="transmembrane region" description="Helical" evidence="2">
    <location>
        <begin position="282"/>
        <end position="304"/>
    </location>
</feature>
<feature type="transmembrane region" description="Helical" evidence="2">
    <location>
        <begin position="235"/>
        <end position="262"/>
    </location>
</feature>
<sequence length="362" mass="40935">MTEIHLNTMASKKLGVIGTGDFARAFTIRAQRANFDVVMGSRDPSHRHLESIDPSLSKTTLLDIADCIAHSDIIINAIHPVNYTMLSRFRNELKEKILVDVSNSTRKDVYSNAEFLSTETGAKVVKAFNGVSSWALQSESFGASKNVHICSDHLEAKLAVMQLARDIGFVPVDRGNLSAAHDIENETGRLFPQWVGPTAFAWGLFFVYSLWTIARMFMRKTIIWSEYPLTRLNPAVCTTSVTLLACCYLPGEFAAFFQLYYGNKHTRFPNWLDRWMKSRKQLGLWAFFFATFHVIISICVLTSWNLGHFYKPAQLDGIRFRAVLSRLFLLGPGFEPCADPRGALVDDHHPGIRANKIFHLHF</sequence>
<feature type="transmembrane region" description="Helical" evidence="2">
    <location>
        <begin position="194"/>
        <end position="214"/>
    </location>
</feature>
<dbReference type="Gene3D" id="3.40.50.720">
    <property type="entry name" value="NAD(P)-binding Rossmann-like Domain"/>
    <property type="match status" value="1"/>
</dbReference>
<feature type="domain" description="Pyrroline-5-carboxylate reductase catalytic N-terminal" evidence="3">
    <location>
        <begin position="13"/>
        <end position="103"/>
    </location>
</feature>
<evidence type="ECO:0000313" key="5">
    <source>
        <dbReference type="Proteomes" id="UP000597762"/>
    </source>
</evidence>
<keyword evidence="2" id="KW-1133">Transmembrane helix</keyword>
<dbReference type="Proteomes" id="UP000597762">
    <property type="component" value="Unassembled WGS sequence"/>
</dbReference>
<dbReference type="GO" id="GO:0008823">
    <property type="term" value="F:cupric reductase (NADH) activity"/>
    <property type="evidence" value="ECO:0007669"/>
    <property type="project" value="TreeGrafter"/>
</dbReference>
<gene>
    <name evidence="4" type="ORF">SPHA_66389</name>
</gene>
<dbReference type="GO" id="GO:0005886">
    <property type="term" value="C:plasma membrane"/>
    <property type="evidence" value="ECO:0007669"/>
    <property type="project" value="TreeGrafter"/>
</dbReference>
<evidence type="ECO:0000313" key="4">
    <source>
        <dbReference type="EMBL" id="CAE1315515.1"/>
    </source>
</evidence>
<comment type="caution">
    <text evidence="4">The sequence shown here is derived from an EMBL/GenBank/DDBJ whole genome shotgun (WGS) entry which is preliminary data.</text>
</comment>
<proteinExistence type="predicted"/>
<dbReference type="InterPro" id="IPR028939">
    <property type="entry name" value="P5C_Rdtase_cat_N"/>
</dbReference>
<dbReference type="InterPro" id="IPR051267">
    <property type="entry name" value="STEAP_metalloreductase"/>
</dbReference>
<keyword evidence="2" id="KW-0812">Transmembrane</keyword>
<dbReference type="SUPFAM" id="SSF51735">
    <property type="entry name" value="NAD(P)-binding Rossmann-fold domains"/>
    <property type="match status" value="1"/>
</dbReference>
<keyword evidence="5" id="KW-1185">Reference proteome</keyword>
<name>A0A812E217_ACAPH</name>
<keyword evidence="1 4" id="KW-0560">Oxidoreductase</keyword>
<dbReference type="GO" id="GO:0005768">
    <property type="term" value="C:endosome"/>
    <property type="evidence" value="ECO:0007669"/>
    <property type="project" value="TreeGrafter"/>
</dbReference>
<protein>
    <submittedName>
        <fullName evidence="4">STEAP2</fullName>
        <ecNumber evidence="4">1.16.1.-</ecNumber>
    </submittedName>
</protein>